<evidence type="ECO:0000313" key="1">
    <source>
        <dbReference type="EMBL" id="UTC29780.1"/>
    </source>
</evidence>
<dbReference type="EMBL" id="ON529858">
    <property type="protein sequence ID" value="UTC29780.1"/>
    <property type="molecule type" value="Genomic_DNA"/>
</dbReference>
<evidence type="ECO:0000313" key="2">
    <source>
        <dbReference type="Proteomes" id="UP001057427"/>
    </source>
</evidence>
<organism evidence="1 2">
    <name type="scientific">Brevundimonas phage vB_BgoS-Bajun</name>
    <dbReference type="NCBI Taxonomy" id="2948594"/>
    <lineage>
        <taxon>Viruses</taxon>
        <taxon>Duplodnaviria</taxon>
        <taxon>Heunggongvirae</taxon>
        <taxon>Uroviricota</taxon>
        <taxon>Caudoviricetes</taxon>
        <taxon>Dolichocephalovirinae</taxon>
    </lineage>
</organism>
<protein>
    <submittedName>
        <fullName evidence="1">Uncharacterized protein</fullName>
    </submittedName>
</protein>
<dbReference type="Proteomes" id="UP001057427">
    <property type="component" value="Segment"/>
</dbReference>
<name>A0A9E7SU47_9CAUD</name>
<keyword evidence="2" id="KW-1185">Reference proteome</keyword>
<gene>
    <name evidence="1" type="ORF">BAJUN_01500</name>
</gene>
<reference evidence="1" key="1">
    <citation type="submission" date="2022-05" db="EMBL/GenBank/DDBJ databases">
        <authorList>
            <person name="Friedrich I."/>
            <person name="Poehlein A."/>
            <person name="Schneider D."/>
            <person name="Hertel R."/>
            <person name="Daniel R."/>
        </authorList>
    </citation>
    <scope>NUCLEOTIDE SEQUENCE</scope>
</reference>
<accession>A0A9E7SU47</accession>
<sequence>MGFHDRRWGDSWMGLAPEDVVHRYGLQEMCDEGVKLLADPKYSYTVVEFRIGREDEAGIIEAYMAKVHPGVPFQIGRLFLQP</sequence>
<proteinExistence type="predicted"/>